<dbReference type="InterPro" id="IPR050287">
    <property type="entry name" value="MTA/SAH_deaminase"/>
</dbReference>
<dbReference type="PANTHER" id="PTHR43794">
    <property type="entry name" value="AMINOHYDROLASE SSNA-RELATED"/>
    <property type="match status" value="1"/>
</dbReference>
<sequence>MNEAFRAARILTMNPDCPEISDGGILVRGGRILAVGAWREVAGDGVPRDLGAVTLVPGLINAHAHLELSHLAGRVPAGLGFAGWADALFAAMRESRVTESALKRAVDEARASGTCHVADVVGREFDMVRRVLDRQSLGGFLFKEFSGRDREFSPKALPGAWSPGVHSLYSTDQGLARSIKQWCVSRALPFCLHLAEAPGENELFRSGSGELADFLRARRILPRGFAAPGLSSVGFARALDLLDERTLAVHCVQLDESDVQILSASGAGVCLCPRSNRWIGVGDAPVAALHAAKVPLCLGTDSLASVPDLDLWQELRAVRALLPASVSLSDLLALATRNPARLLGIDADLGSLEVGKRAAWAVLPEDMS</sequence>
<dbReference type="GO" id="GO:0016810">
    <property type="term" value="F:hydrolase activity, acting on carbon-nitrogen (but not peptide) bonds"/>
    <property type="evidence" value="ECO:0007669"/>
    <property type="project" value="InterPro"/>
</dbReference>
<dbReference type="EMBL" id="FOTO01000011">
    <property type="protein sequence ID" value="SFL99613.1"/>
    <property type="molecule type" value="Genomic_DNA"/>
</dbReference>
<dbReference type="AlphaFoldDB" id="A0A8G2F8T7"/>
<feature type="domain" description="Amidohydrolase-related" evidence="2">
    <location>
        <begin position="54"/>
        <end position="363"/>
    </location>
</feature>
<dbReference type="RefSeq" id="WP_092193464.1">
    <property type="nucleotide sequence ID" value="NZ_FOTO01000011.1"/>
</dbReference>
<dbReference type="Proteomes" id="UP000199581">
    <property type="component" value="Unassembled WGS sequence"/>
</dbReference>
<gene>
    <name evidence="3" type="ORF">SAMN05421830_11110</name>
</gene>
<accession>A0A8G2F8T7</accession>
<reference evidence="3 4" key="1">
    <citation type="submission" date="2016-10" db="EMBL/GenBank/DDBJ databases">
        <authorList>
            <person name="Varghese N."/>
            <person name="Submissions S."/>
        </authorList>
    </citation>
    <scope>NUCLEOTIDE SEQUENCE [LARGE SCALE GENOMIC DNA]</scope>
    <source>
        <strain evidence="3 4">DSM 1741</strain>
    </source>
</reference>
<evidence type="ECO:0000313" key="4">
    <source>
        <dbReference type="Proteomes" id="UP000199581"/>
    </source>
</evidence>
<dbReference type="InterPro" id="IPR011059">
    <property type="entry name" value="Metal-dep_hydrolase_composite"/>
</dbReference>
<protein>
    <submittedName>
        <fullName evidence="3">Cytosine/adenosine deaminase</fullName>
    </submittedName>
</protein>
<organism evidence="3 4">
    <name type="scientific">Desulfomicrobium norvegicum (strain DSM 1741 / NCIMB 8310)</name>
    <name type="common">Desulfovibrio baculatus (strain Norway 4)</name>
    <name type="synonym">Desulfovibrio desulfuricans (strain Norway 4)</name>
    <dbReference type="NCBI Taxonomy" id="52561"/>
    <lineage>
        <taxon>Bacteria</taxon>
        <taxon>Pseudomonadati</taxon>
        <taxon>Thermodesulfobacteriota</taxon>
        <taxon>Desulfovibrionia</taxon>
        <taxon>Desulfovibrionales</taxon>
        <taxon>Desulfomicrobiaceae</taxon>
        <taxon>Desulfomicrobium</taxon>
    </lineage>
</organism>
<proteinExistence type="predicted"/>
<keyword evidence="4" id="KW-1185">Reference proteome</keyword>
<comment type="caution">
    <text evidence="3">The sequence shown here is derived from an EMBL/GenBank/DDBJ whole genome shotgun (WGS) entry which is preliminary data.</text>
</comment>
<dbReference type="PANTHER" id="PTHR43794:SF11">
    <property type="entry name" value="AMIDOHYDROLASE-RELATED DOMAIN-CONTAINING PROTEIN"/>
    <property type="match status" value="1"/>
</dbReference>
<keyword evidence="1" id="KW-0378">Hydrolase</keyword>
<evidence type="ECO:0000256" key="1">
    <source>
        <dbReference type="ARBA" id="ARBA00022801"/>
    </source>
</evidence>
<dbReference type="InterPro" id="IPR006680">
    <property type="entry name" value="Amidohydro-rel"/>
</dbReference>
<dbReference type="OrthoDB" id="9807210at2"/>
<name>A0A8G2F8T7_DESNO</name>
<evidence type="ECO:0000259" key="2">
    <source>
        <dbReference type="Pfam" id="PF01979"/>
    </source>
</evidence>
<dbReference type="SUPFAM" id="SSF51556">
    <property type="entry name" value="Metallo-dependent hydrolases"/>
    <property type="match status" value="1"/>
</dbReference>
<dbReference type="SUPFAM" id="SSF51338">
    <property type="entry name" value="Composite domain of metallo-dependent hydrolases"/>
    <property type="match status" value="1"/>
</dbReference>
<dbReference type="Gene3D" id="3.20.20.140">
    <property type="entry name" value="Metal-dependent hydrolases"/>
    <property type="match status" value="1"/>
</dbReference>
<dbReference type="Pfam" id="PF01979">
    <property type="entry name" value="Amidohydro_1"/>
    <property type="match status" value="1"/>
</dbReference>
<dbReference type="InterPro" id="IPR032466">
    <property type="entry name" value="Metal_Hydrolase"/>
</dbReference>
<evidence type="ECO:0000313" key="3">
    <source>
        <dbReference type="EMBL" id="SFL99613.1"/>
    </source>
</evidence>